<dbReference type="OrthoDB" id="7282303at2"/>
<proteinExistence type="predicted"/>
<dbReference type="Proteomes" id="UP000004949">
    <property type="component" value="Unassembled WGS sequence"/>
</dbReference>
<sequence length="165" mass="17567">MAATVRHFRARKGVHPARLLALLGAVILTAPLLSGCKLVDQRTFNPNAGRPPQPVVPPAPPAPPAKPPFLQIRSGTPESEYGPIVDRAVRAALAHKANVLFIVQGLAPMQASPDEQARVLTDLTKKQLAPLGARIARAGAQPIQIEMHAATDPSLKDAVMRVDVR</sequence>
<name>G6XL52_9PROT</name>
<reference evidence="2 3" key="1">
    <citation type="submission" date="2011-10" db="EMBL/GenBank/DDBJ databases">
        <title>Genome sequence of Gluconobacter morbifer G707, isolated from Drosophila gut.</title>
        <authorList>
            <person name="Lee W.-J."/>
            <person name="Kim E.-K."/>
        </authorList>
    </citation>
    <scope>NUCLEOTIDE SEQUENCE [LARGE SCALE GENOMIC DNA]</scope>
    <source>
        <strain evidence="2 3">G707</strain>
    </source>
</reference>
<dbReference type="AlphaFoldDB" id="G6XL52"/>
<keyword evidence="3" id="KW-1185">Reference proteome</keyword>
<comment type="caution">
    <text evidence="2">The sequence shown here is derived from an EMBL/GenBank/DDBJ whole genome shotgun (WGS) entry which is preliminary data.</text>
</comment>
<evidence type="ECO:0000313" key="2">
    <source>
        <dbReference type="EMBL" id="EHH67480.1"/>
    </source>
</evidence>
<feature type="compositionally biased region" description="Pro residues" evidence="1">
    <location>
        <begin position="49"/>
        <end position="64"/>
    </location>
</feature>
<organism evidence="2 3">
    <name type="scientific">Gluconobacter morbifer G707</name>
    <dbReference type="NCBI Taxonomy" id="1088869"/>
    <lineage>
        <taxon>Bacteria</taxon>
        <taxon>Pseudomonadati</taxon>
        <taxon>Pseudomonadota</taxon>
        <taxon>Alphaproteobacteria</taxon>
        <taxon>Acetobacterales</taxon>
        <taxon>Acetobacteraceae</taxon>
        <taxon>Gluconobacter</taxon>
    </lineage>
</organism>
<accession>G6XL52</accession>
<dbReference type="RefSeq" id="WP_008852617.1">
    <property type="nucleotide sequence ID" value="NZ_AGQV01000010.1"/>
</dbReference>
<feature type="region of interest" description="Disordered" evidence="1">
    <location>
        <begin position="44"/>
        <end position="64"/>
    </location>
</feature>
<protein>
    <submittedName>
        <fullName evidence="2">Uncharacterized protein</fullName>
    </submittedName>
</protein>
<dbReference type="PATRIC" id="fig|1088869.3.peg.2467"/>
<evidence type="ECO:0000256" key="1">
    <source>
        <dbReference type="SAM" id="MobiDB-lite"/>
    </source>
</evidence>
<dbReference type="EMBL" id="AGQV01000010">
    <property type="protein sequence ID" value="EHH67480.1"/>
    <property type="molecule type" value="Genomic_DNA"/>
</dbReference>
<dbReference type="STRING" id="1088869.GMO_24750"/>
<evidence type="ECO:0000313" key="3">
    <source>
        <dbReference type="Proteomes" id="UP000004949"/>
    </source>
</evidence>
<gene>
    <name evidence="2" type="ORF">GMO_24750</name>
</gene>